<evidence type="ECO:0000259" key="1">
    <source>
        <dbReference type="Pfam" id="PF00425"/>
    </source>
</evidence>
<protein>
    <submittedName>
        <fullName evidence="2">Anthranilate synthase component I</fullName>
    </submittedName>
</protein>
<name>A0A4U9WJ12_SERFO</name>
<reference evidence="2" key="1">
    <citation type="submission" date="2019-05" db="EMBL/GenBank/DDBJ databases">
        <authorList>
            <consortium name="Pathogen Informatics"/>
        </authorList>
    </citation>
    <scope>NUCLEOTIDE SEQUENCE [LARGE SCALE GENOMIC DNA]</scope>
    <source>
        <strain evidence="2">NCTC12965</strain>
    </source>
</reference>
<proteinExistence type="predicted"/>
<organism evidence="2">
    <name type="scientific">Serratia fonticola</name>
    <dbReference type="NCBI Taxonomy" id="47917"/>
    <lineage>
        <taxon>Bacteria</taxon>
        <taxon>Pseudomonadati</taxon>
        <taxon>Pseudomonadota</taxon>
        <taxon>Gammaproteobacteria</taxon>
        <taxon>Enterobacterales</taxon>
        <taxon>Yersiniaceae</taxon>
        <taxon>Serratia</taxon>
    </lineage>
</organism>
<dbReference type="InterPro" id="IPR005801">
    <property type="entry name" value="ADC_synthase"/>
</dbReference>
<evidence type="ECO:0000313" key="2">
    <source>
        <dbReference type="EMBL" id="VTR59331.1"/>
    </source>
</evidence>
<accession>A0A4U9WJ12</accession>
<dbReference type="Gene3D" id="3.60.120.10">
    <property type="entry name" value="Anthranilate synthase"/>
    <property type="match status" value="1"/>
</dbReference>
<dbReference type="InterPro" id="IPR015890">
    <property type="entry name" value="Chorismate_C"/>
</dbReference>
<dbReference type="SUPFAM" id="SSF56322">
    <property type="entry name" value="ADC synthase"/>
    <property type="match status" value="1"/>
</dbReference>
<dbReference type="AlphaFoldDB" id="A0A4U9WJ12"/>
<sequence>MLSAAPLPLLSLIMLVKTGLTVFKNLLLQESGAYWTFFIKCQDVTLIGASPERHITLQQQRVSMTPISGTYRYPPTGANP</sequence>
<feature type="domain" description="Chorismate-utilising enzyme C-terminal" evidence="1">
    <location>
        <begin position="22"/>
        <end position="72"/>
    </location>
</feature>
<dbReference type="Pfam" id="PF00425">
    <property type="entry name" value="Chorismate_bind"/>
    <property type="match status" value="1"/>
</dbReference>
<dbReference type="EMBL" id="CABEEZ010000157">
    <property type="protein sequence ID" value="VTR59331.1"/>
    <property type="molecule type" value="Genomic_DNA"/>
</dbReference>
<gene>
    <name evidence="2" type="ORF">NCTC12965_07980</name>
</gene>